<dbReference type="EMBL" id="FCOX02000040">
    <property type="protein sequence ID" value="SAK99904.1"/>
    <property type="molecule type" value="Genomic_DNA"/>
</dbReference>
<evidence type="ECO:0000313" key="1">
    <source>
        <dbReference type="EMBL" id="SAK99904.1"/>
    </source>
</evidence>
<name>A0A158DZB9_9BURK</name>
<evidence type="ECO:0000313" key="2">
    <source>
        <dbReference type="Proteomes" id="UP000071859"/>
    </source>
</evidence>
<sequence>MEHVRGLAPKTRSMALRIVGRLLTTHFGEGTVDVAAIRAEHVRRFFTWQAKHYGANDVDRFNGLDADAHHYWVYP</sequence>
<dbReference type="Proteomes" id="UP000071859">
    <property type="component" value="Unassembled WGS sequence"/>
</dbReference>
<gene>
    <name evidence="1" type="ORF">AWB78_05850</name>
</gene>
<protein>
    <submittedName>
        <fullName evidence="1">Uncharacterized protein</fullName>
    </submittedName>
</protein>
<accession>A0A158DZB9</accession>
<reference evidence="1" key="1">
    <citation type="submission" date="2016-01" db="EMBL/GenBank/DDBJ databases">
        <authorList>
            <person name="Peeters C."/>
        </authorList>
    </citation>
    <scope>NUCLEOTIDE SEQUENCE</scope>
    <source>
        <strain evidence="1">LMG 29321</strain>
    </source>
</reference>
<comment type="caution">
    <text evidence="1">The sequence shown here is derived from an EMBL/GenBank/DDBJ whole genome shotgun (WGS) entry which is preliminary data.</text>
</comment>
<keyword evidence="2" id="KW-1185">Reference proteome</keyword>
<organism evidence="1 2">
    <name type="scientific">Caballeronia calidae</name>
    <dbReference type="NCBI Taxonomy" id="1777139"/>
    <lineage>
        <taxon>Bacteria</taxon>
        <taxon>Pseudomonadati</taxon>
        <taxon>Pseudomonadota</taxon>
        <taxon>Betaproteobacteria</taxon>
        <taxon>Burkholderiales</taxon>
        <taxon>Burkholderiaceae</taxon>
        <taxon>Caballeronia</taxon>
    </lineage>
</organism>
<proteinExistence type="predicted"/>
<dbReference type="AlphaFoldDB" id="A0A158DZB9"/>